<dbReference type="VEuPathDB" id="VectorBase:SCAU007720"/>
<organism evidence="3 4">
    <name type="scientific">Stomoxys calcitrans</name>
    <name type="common">Stable fly</name>
    <name type="synonym">Conops calcitrans</name>
    <dbReference type="NCBI Taxonomy" id="35570"/>
    <lineage>
        <taxon>Eukaryota</taxon>
        <taxon>Metazoa</taxon>
        <taxon>Ecdysozoa</taxon>
        <taxon>Arthropoda</taxon>
        <taxon>Hexapoda</taxon>
        <taxon>Insecta</taxon>
        <taxon>Pterygota</taxon>
        <taxon>Neoptera</taxon>
        <taxon>Endopterygota</taxon>
        <taxon>Diptera</taxon>
        <taxon>Brachycera</taxon>
        <taxon>Muscomorpha</taxon>
        <taxon>Muscoidea</taxon>
        <taxon>Muscidae</taxon>
        <taxon>Stomoxys</taxon>
    </lineage>
</organism>
<evidence type="ECO:0000313" key="4">
    <source>
        <dbReference type="Proteomes" id="UP000095300"/>
    </source>
</evidence>
<feature type="signal peptide" evidence="2">
    <location>
        <begin position="1"/>
        <end position="19"/>
    </location>
</feature>
<name>A0A1I8PG08_STOCA</name>
<feature type="chain" id="PRO_5009326572" evidence="2">
    <location>
        <begin position="20"/>
        <end position="122"/>
    </location>
</feature>
<proteinExistence type="predicted"/>
<reference evidence="3" key="1">
    <citation type="submission" date="2020-05" db="UniProtKB">
        <authorList>
            <consortium name="EnsemblMetazoa"/>
        </authorList>
    </citation>
    <scope>IDENTIFICATION</scope>
    <source>
        <strain evidence="3">USDA</strain>
    </source>
</reference>
<dbReference type="KEGG" id="scac:106090965"/>
<gene>
    <name evidence="3" type="primary">106090965</name>
</gene>
<evidence type="ECO:0000313" key="3">
    <source>
        <dbReference type="EnsemblMetazoa" id="SCAU007720-PA"/>
    </source>
</evidence>
<keyword evidence="4" id="KW-1185">Reference proteome</keyword>
<evidence type="ECO:0000256" key="2">
    <source>
        <dbReference type="SAM" id="SignalP"/>
    </source>
</evidence>
<evidence type="ECO:0000256" key="1">
    <source>
        <dbReference type="SAM" id="MobiDB-lite"/>
    </source>
</evidence>
<dbReference type="EnsemblMetazoa" id="SCAU007720-RA">
    <property type="protein sequence ID" value="SCAU007720-PA"/>
    <property type="gene ID" value="SCAU007720"/>
</dbReference>
<dbReference type="Proteomes" id="UP000095300">
    <property type="component" value="Unassembled WGS sequence"/>
</dbReference>
<sequence>MVATAGLLLICSNLLSIRAEEATTNGLAPETPAEEVQGHENTSARKARQFGFPPPPPPPPFGFGGPGFGGPGFGGPGFGGPGFGGPGFGNPYFGGPGFGGGYRRRFRTRYRVRSSNFGVFIG</sequence>
<feature type="compositionally biased region" description="Gly residues" evidence="1">
    <location>
        <begin position="62"/>
        <end position="81"/>
    </location>
</feature>
<keyword evidence="2" id="KW-0732">Signal</keyword>
<accession>A0A1I8PG08</accession>
<feature type="region of interest" description="Disordered" evidence="1">
    <location>
        <begin position="24"/>
        <end position="81"/>
    </location>
</feature>
<feature type="compositionally biased region" description="Pro residues" evidence="1">
    <location>
        <begin position="52"/>
        <end position="61"/>
    </location>
</feature>
<dbReference type="AlphaFoldDB" id="A0A1I8PG08"/>
<protein>
    <submittedName>
        <fullName evidence="3">Uncharacterized protein</fullName>
    </submittedName>
</protein>